<evidence type="ECO:0000259" key="2">
    <source>
        <dbReference type="Pfam" id="PF20151"/>
    </source>
</evidence>
<dbReference type="EMBL" id="ML211507">
    <property type="protein sequence ID" value="TFK82233.1"/>
    <property type="molecule type" value="Genomic_DNA"/>
</dbReference>
<dbReference type="AlphaFoldDB" id="A0A5C3P8T5"/>
<dbReference type="InterPro" id="IPR045340">
    <property type="entry name" value="DUF6533"/>
</dbReference>
<organism evidence="3 4">
    <name type="scientific">Polyporus arcularius HHB13444</name>
    <dbReference type="NCBI Taxonomy" id="1314778"/>
    <lineage>
        <taxon>Eukaryota</taxon>
        <taxon>Fungi</taxon>
        <taxon>Dikarya</taxon>
        <taxon>Basidiomycota</taxon>
        <taxon>Agaricomycotina</taxon>
        <taxon>Agaricomycetes</taxon>
        <taxon>Polyporales</taxon>
        <taxon>Polyporaceae</taxon>
        <taxon>Polyporus</taxon>
    </lineage>
</organism>
<feature type="non-terminal residue" evidence="3">
    <location>
        <position position="1"/>
    </location>
</feature>
<dbReference type="InParanoid" id="A0A5C3P8T5"/>
<sequence length="163" mass="18490">LIVYEHLLTFLQEYRVIWRRKISIPMVLFIINRYGLLAFGITYALSTLVWWGDDLVSARSSGECRLSSSSSLTLSTSVLFSALRIHAINNRNWWWTASIFLFGFVSTPLNIVISLGIRACKIWLDVMVLGITWYRTAGIVKAARHAHVDTSLVSVLLRDGELS</sequence>
<keyword evidence="1" id="KW-0812">Transmembrane</keyword>
<accession>A0A5C3P8T5</accession>
<dbReference type="Proteomes" id="UP000308197">
    <property type="component" value="Unassembled WGS sequence"/>
</dbReference>
<dbReference type="Pfam" id="PF20151">
    <property type="entry name" value="DUF6533"/>
    <property type="match status" value="1"/>
</dbReference>
<reference evidence="3 4" key="1">
    <citation type="journal article" date="2019" name="Nat. Ecol. Evol.">
        <title>Megaphylogeny resolves global patterns of mushroom evolution.</title>
        <authorList>
            <person name="Varga T."/>
            <person name="Krizsan K."/>
            <person name="Foldi C."/>
            <person name="Dima B."/>
            <person name="Sanchez-Garcia M."/>
            <person name="Sanchez-Ramirez S."/>
            <person name="Szollosi G.J."/>
            <person name="Szarkandi J.G."/>
            <person name="Papp V."/>
            <person name="Albert L."/>
            <person name="Andreopoulos W."/>
            <person name="Angelini C."/>
            <person name="Antonin V."/>
            <person name="Barry K.W."/>
            <person name="Bougher N.L."/>
            <person name="Buchanan P."/>
            <person name="Buyck B."/>
            <person name="Bense V."/>
            <person name="Catcheside P."/>
            <person name="Chovatia M."/>
            <person name="Cooper J."/>
            <person name="Damon W."/>
            <person name="Desjardin D."/>
            <person name="Finy P."/>
            <person name="Geml J."/>
            <person name="Haridas S."/>
            <person name="Hughes K."/>
            <person name="Justo A."/>
            <person name="Karasinski D."/>
            <person name="Kautmanova I."/>
            <person name="Kiss B."/>
            <person name="Kocsube S."/>
            <person name="Kotiranta H."/>
            <person name="LaButti K.M."/>
            <person name="Lechner B.E."/>
            <person name="Liimatainen K."/>
            <person name="Lipzen A."/>
            <person name="Lukacs Z."/>
            <person name="Mihaltcheva S."/>
            <person name="Morgado L.N."/>
            <person name="Niskanen T."/>
            <person name="Noordeloos M.E."/>
            <person name="Ohm R.A."/>
            <person name="Ortiz-Santana B."/>
            <person name="Ovrebo C."/>
            <person name="Racz N."/>
            <person name="Riley R."/>
            <person name="Savchenko A."/>
            <person name="Shiryaev A."/>
            <person name="Soop K."/>
            <person name="Spirin V."/>
            <person name="Szebenyi C."/>
            <person name="Tomsovsky M."/>
            <person name="Tulloss R.E."/>
            <person name="Uehling J."/>
            <person name="Grigoriev I.V."/>
            <person name="Vagvolgyi C."/>
            <person name="Papp T."/>
            <person name="Martin F.M."/>
            <person name="Miettinen O."/>
            <person name="Hibbett D.S."/>
            <person name="Nagy L.G."/>
        </authorList>
    </citation>
    <scope>NUCLEOTIDE SEQUENCE [LARGE SCALE GENOMIC DNA]</scope>
    <source>
        <strain evidence="3 4">HHB13444</strain>
    </source>
</reference>
<gene>
    <name evidence="3" type="ORF">K466DRAFT_500682</name>
</gene>
<evidence type="ECO:0000313" key="4">
    <source>
        <dbReference type="Proteomes" id="UP000308197"/>
    </source>
</evidence>
<evidence type="ECO:0000313" key="3">
    <source>
        <dbReference type="EMBL" id="TFK82233.1"/>
    </source>
</evidence>
<name>A0A5C3P8T5_9APHY</name>
<feature type="transmembrane region" description="Helical" evidence="1">
    <location>
        <begin position="27"/>
        <end position="51"/>
    </location>
</feature>
<evidence type="ECO:0000256" key="1">
    <source>
        <dbReference type="SAM" id="Phobius"/>
    </source>
</evidence>
<keyword evidence="1" id="KW-0472">Membrane</keyword>
<protein>
    <recommendedName>
        <fullName evidence="2">DUF6533 domain-containing protein</fullName>
    </recommendedName>
</protein>
<feature type="transmembrane region" description="Helical" evidence="1">
    <location>
        <begin position="93"/>
        <end position="117"/>
    </location>
</feature>
<feature type="domain" description="DUF6533" evidence="2">
    <location>
        <begin position="1"/>
        <end position="37"/>
    </location>
</feature>
<proteinExistence type="predicted"/>
<keyword evidence="1" id="KW-1133">Transmembrane helix</keyword>
<keyword evidence="4" id="KW-1185">Reference proteome</keyword>